<sequence>MDTCFAQQAALSDLFELQSSQLAAAQGGNTRVKAFARQMIQDHTRTSQQLASLAPRLGLRLPTALEGPKLAEVAALRGQQGAGFDRAYMVAQVNAHEQAVNLFSAYSKLGGANAQLRAHATRSLPALQKHLQAARELLRAVVQ</sequence>
<evidence type="ECO:0000313" key="3">
    <source>
        <dbReference type="Proteomes" id="UP000236569"/>
    </source>
</evidence>
<dbReference type="InterPro" id="IPR012347">
    <property type="entry name" value="Ferritin-like"/>
</dbReference>
<dbReference type="InterPro" id="IPR025419">
    <property type="entry name" value="DUF4142"/>
</dbReference>
<gene>
    <name evidence="2" type="ORF">DAERI_210046</name>
</gene>
<comment type="caution">
    <text evidence="2">The sequence shown here is derived from an EMBL/GenBank/DDBJ whole genome shotgun (WGS) entry which is preliminary data.</text>
</comment>
<protein>
    <submittedName>
        <fullName evidence="2">DUF4142 domain-containing protein</fullName>
    </submittedName>
</protein>
<dbReference type="Proteomes" id="UP000236569">
    <property type="component" value="Unassembled WGS sequence"/>
</dbReference>
<keyword evidence="3" id="KW-1185">Reference proteome</keyword>
<accession>A0A2I9DBJ5</accession>
<dbReference type="PANTHER" id="PTHR38593">
    <property type="entry name" value="BLR2558 PROTEIN"/>
    <property type="match status" value="1"/>
</dbReference>
<dbReference type="EMBL" id="BFAG01000021">
    <property type="protein sequence ID" value="GBF08050.1"/>
    <property type="molecule type" value="Genomic_DNA"/>
</dbReference>
<proteinExistence type="predicted"/>
<dbReference type="Gene3D" id="1.20.1260.10">
    <property type="match status" value="1"/>
</dbReference>
<name>A0A2I9DBJ5_9DEIO</name>
<evidence type="ECO:0000259" key="1">
    <source>
        <dbReference type="Pfam" id="PF13628"/>
    </source>
</evidence>
<dbReference type="AlphaFoldDB" id="A0A2I9DBJ5"/>
<evidence type="ECO:0000313" key="2">
    <source>
        <dbReference type="EMBL" id="GBF08050.1"/>
    </source>
</evidence>
<dbReference type="PANTHER" id="PTHR38593:SF1">
    <property type="entry name" value="BLR2558 PROTEIN"/>
    <property type="match status" value="1"/>
</dbReference>
<organism evidence="2 3">
    <name type="scientific">Deinococcus aerius</name>
    <dbReference type="NCBI Taxonomy" id="200253"/>
    <lineage>
        <taxon>Bacteria</taxon>
        <taxon>Thermotogati</taxon>
        <taxon>Deinococcota</taxon>
        <taxon>Deinococci</taxon>
        <taxon>Deinococcales</taxon>
        <taxon>Deinococcaceae</taxon>
        <taxon>Deinococcus</taxon>
    </lineage>
</organism>
<reference evidence="3" key="1">
    <citation type="submission" date="2018-01" db="EMBL/GenBank/DDBJ databases">
        <title>Draft Genome Sequence of the Radioresistant Bacterium Deinococcus aerius TR0125, Isolated from the Higher Atmosphere above Japan.</title>
        <authorList>
            <person name="Satoh K."/>
            <person name="Arai H."/>
            <person name="Sanzen T."/>
            <person name="Kawaguchi Y."/>
            <person name="Hayashi H."/>
            <person name="Yokobori S."/>
            <person name="Yamagishi A."/>
            <person name="Oono Y."/>
            <person name="Narumi I."/>
        </authorList>
    </citation>
    <scope>NUCLEOTIDE SEQUENCE [LARGE SCALE GENOMIC DNA]</scope>
    <source>
        <strain evidence="3">TR0125</strain>
    </source>
</reference>
<dbReference type="Pfam" id="PF13628">
    <property type="entry name" value="DUF4142"/>
    <property type="match status" value="1"/>
</dbReference>
<feature type="domain" description="DUF4142" evidence="1">
    <location>
        <begin position="2"/>
        <end position="137"/>
    </location>
</feature>